<reference evidence="3 4" key="1">
    <citation type="submission" date="2014-06" db="EMBL/GenBank/DDBJ databases">
        <title>Shewanella sp. YQH10.</title>
        <authorList>
            <person name="Liu Y."/>
            <person name="Zeng R."/>
        </authorList>
    </citation>
    <scope>NUCLEOTIDE SEQUENCE [LARGE SCALE GENOMIC DNA]</scope>
    <source>
        <strain evidence="3 4">YQH10</strain>
    </source>
</reference>
<dbReference type="Pfam" id="PF10975">
    <property type="entry name" value="DUF2802"/>
    <property type="match status" value="1"/>
</dbReference>
<keyword evidence="2" id="KW-1133">Transmembrane helix</keyword>
<name>A0A094JWT8_9GAMM</name>
<accession>A0A094JWT8</accession>
<keyword evidence="2" id="KW-0472">Membrane</keyword>
<comment type="caution">
    <text evidence="3">The sequence shown here is derived from an EMBL/GenBank/DDBJ whole genome shotgun (WGS) entry which is preliminary data.</text>
</comment>
<proteinExistence type="predicted"/>
<dbReference type="EMBL" id="JPEO01000011">
    <property type="protein sequence ID" value="KFZ36876.1"/>
    <property type="molecule type" value="Genomic_DNA"/>
</dbReference>
<evidence type="ECO:0000256" key="2">
    <source>
        <dbReference type="SAM" id="Phobius"/>
    </source>
</evidence>
<dbReference type="eggNOG" id="ENOG5032YKY">
    <property type="taxonomic scope" value="Bacteria"/>
</dbReference>
<dbReference type="Proteomes" id="UP000029264">
    <property type="component" value="Unassembled WGS sequence"/>
</dbReference>
<dbReference type="AlphaFoldDB" id="A0A094JWT8"/>
<keyword evidence="4" id="KW-1185">Reference proteome</keyword>
<evidence type="ECO:0000313" key="4">
    <source>
        <dbReference type="Proteomes" id="UP000029264"/>
    </source>
</evidence>
<evidence type="ECO:0000256" key="1">
    <source>
        <dbReference type="SAM" id="Coils"/>
    </source>
</evidence>
<sequence length="133" mass="15061">MGDELLIALVAVFIAVVVALVFFQRKLRRQLSAKVDALTLLVKEADKQRDSLRQEVHELRNGTIGVGRRVLELEKQLSSQDARLDEAIQQEPQARMYSRAIKMVQLGAGVDELMRECELPKAEAELLLRLHSK</sequence>
<dbReference type="STRING" id="1515746.HR45_13825"/>
<keyword evidence="2" id="KW-0812">Transmembrane</keyword>
<evidence type="ECO:0000313" key="3">
    <source>
        <dbReference type="EMBL" id="KFZ36876.1"/>
    </source>
</evidence>
<protein>
    <submittedName>
        <fullName evidence="3">DNA repair protein</fullName>
    </submittedName>
</protein>
<gene>
    <name evidence="3" type="ORF">HR45_13825</name>
</gene>
<keyword evidence="1" id="KW-0175">Coiled coil</keyword>
<feature type="coiled-coil region" evidence="1">
    <location>
        <begin position="28"/>
        <end position="90"/>
    </location>
</feature>
<feature type="transmembrane region" description="Helical" evidence="2">
    <location>
        <begin position="6"/>
        <end position="23"/>
    </location>
</feature>
<dbReference type="InterPro" id="IPR021244">
    <property type="entry name" value="DUF2802"/>
</dbReference>
<organism evidence="3 4">
    <name type="scientific">Shewanella mangrovi</name>
    <dbReference type="NCBI Taxonomy" id="1515746"/>
    <lineage>
        <taxon>Bacteria</taxon>
        <taxon>Pseudomonadati</taxon>
        <taxon>Pseudomonadota</taxon>
        <taxon>Gammaproteobacteria</taxon>
        <taxon>Alteromonadales</taxon>
        <taxon>Shewanellaceae</taxon>
        <taxon>Shewanella</taxon>
    </lineage>
</organism>